<protein>
    <submittedName>
        <fullName evidence="2">Uncharacterized protein</fullName>
    </submittedName>
</protein>
<evidence type="ECO:0000313" key="2">
    <source>
        <dbReference type="EMBL" id="OCL01315.1"/>
    </source>
</evidence>
<accession>A0A8E2EMC4</accession>
<dbReference type="Proteomes" id="UP000250140">
    <property type="component" value="Unassembled WGS sequence"/>
</dbReference>
<organism evidence="2 3">
    <name type="scientific">Glonium stellatum</name>
    <dbReference type="NCBI Taxonomy" id="574774"/>
    <lineage>
        <taxon>Eukaryota</taxon>
        <taxon>Fungi</taxon>
        <taxon>Dikarya</taxon>
        <taxon>Ascomycota</taxon>
        <taxon>Pezizomycotina</taxon>
        <taxon>Dothideomycetes</taxon>
        <taxon>Pleosporomycetidae</taxon>
        <taxon>Gloniales</taxon>
        <taxon>Gloniaceae</taxon>
        <taxon>Glonium</taxon>
    </lineage>
</organism>
<feature type="compositionally biased region" description="Basic and acidic residues" evidence="1">
    <location>
        <begin position="95"/>
        <end position="118"/>
    </location>
</feature>
<gene>
    <name evidence="2" type="ORF">AOQ84DRAFT_383873</name>
</gene>
<name>A0A8E2EMC4_9PEZI</name>
<dbReference type="EMBL" id="KV751156">
    <property type="protein sequence ID" value="OCL01315.1"/>
    <property type="molecule type" value="Genomic_DNA"/>
</dbReference>
<reference evidence="2 3" key="1">
    <citation type="journal article" date="2016" name="Nat. Commun.">
        <title>Ectomycorrhizal ecology is imprinted in the genome of the dominant symbiotic fungus Cenococcum geophilum.</title>
        <authorList>
            <consortium name="DOE Joint Genome Institute"/>
            <person name="Peter M."/>
            <person name="Kohler A."/>
            <person name="Ohm R.A."/>
            <person name="Kuo A."/>
            <person name="Krutzmann J."/>
            <person name="Morin E."/>
            <person name="Arend M."/>
            <person name="Barry K.W."/>
            <person name="Binder M."/>
            <person name="Choi C."/>
            <person name="Clum A."/>
            <person name="Copeland A."/>
            <person name="Grisel N."/>
            <person name="Haridas S."/>
            <person name="Kipfer T."/>
            <person name="LaButti K."/>
            <person name="Lindquist E."/>
            <person name="Lipzen A."/>
            <person name="Maire R."/>
            <person name="Meier B."/>
            <person name="Mihaltcheva S."/>
            <person name="Molinier V."/>
            <person name="Murat C."/>
            <person name="Poggeler S."/>
            <person name="Quandt C.A."/>
            <person name="Sperisen C."/>
            <person name="Tritt A."/>
            <person name="Tisserant E."/>
            <person name="Crous P.W."/>
            <person name="Henrissat B."/>
            <person name="Nehls U."/>
            <person name="Egli S."/>
            <person name="Spatafora J.W."/>
            <person name="Grigoriev I.V."/>
            <person name="Martin F.M."/>
        </authorList>
    </citation>
    <scope>NUCLEOTIDE SEQUENCE [LARGE SCALE GENOMIC DNA]</scope>
    <source>
        <strain evidence="2 3">CBS 207.34</strain>
    </source>
</reference>
<dbReference type="AlphaFoldDB" id="A0A8E2EMC4"/>
<evidence type="ECO:0000256" key="1">
    <source>
        <dbReference type="SAM" id="MobiDB-lite"/>
    </source>
</evidence>
<proteinExistence type="predicted"/>
<feature type="region of interest" description="Disordered" evidence="1">
    <location>
        <begin position="76"/>
        <end position="133"/>
    </location>
</feature>
<keyword evidence="3" id="KW-1185">Reference proteome</keyword>
<evidence type="ECO:0000313" key="3">
    <source>
        <dbReference type="Proteomes" id="UP000250140"/>
    </source>
</evidence>
<sequence>MSKRKAASNDGQSCQAIQILAESAGEYKIEWEPTWERKRDGTIGLGLLEGWNEVVQSGKVRRMNIKGRGTVIEKIIPTHQSEEHSSSDSSATSNKDPKGKGSAKDHRLPSNPINEDHPGTSIMDAPSSDLPRSIPPNVTTVINLFTTILQIAMDEKPWLPGHISEGSYNFADPQSEQLAEEFKLRTAEEWIEAAYQIVRKLKNKKPLDVIEERLPYASIHLTYTPEVPIESIINGKEKQKQLQLACLARQMVYHPLASIENAYDQATSFFNRYSDLGEEPDKYIEIFKKLVNTVASAPHLVTPGTMALLPTLLMMDIDDFMAAMKISHGYRIDEELIERWIGDSLDSISKELKMSSSSARSNFAVLKFYVQQTLWGTMLPGHTRTGSGETNVMAV</sequence>